<dbReference type="AlphaFoldDB" id="A0A7J8PSC1"/>
<name>A0A7J8PSC1_GOSRA</name>
<proteinExistence type="predicted"/>
<dbReference type="Proteomes" id="UP000593578">
    <property type="component" value="Unassembled WGS sequence"/>
</dbReference>
<feature type="compositionally biased region" description="Basic and acidic residues" evidence="1">
    <location>
        <begin position="54"/>
        <end position="65"/>
    </location>
</feature>
<sequence>MQYGNLDRVKVHFNPAFEGTERVEVLMIDGVLDLEKGILIKRTIETLGVGISGPKDRKNEDRDSINRSGRKPSNTLQGQGSHFKSFGNSQIPLVESMRAMVELLSS</sequence>
<evidence type="ECO:0000256" key="1">
    <source>
        <dbReference type="SAM" id="MobiDB-lite"/>
    </source>
</evidence>
<evidence type="ECO:0000313" key="2">
    <source>
        <dbReference type="EMBL" id="MBA0592185.1"/>
    </source>
</evidence>
<reference evidence="2 3" key="1">
    <citation type="journal article" date="2019" name="Genome Biol. Evol.">
        <title>Insights into the evolution of the New World diploid cottons (Gossypium, subgenus Houzingenia) based on genome sequencing.</title>
        <authorList>
            <person name="Grover C.E."/>
            <person name="Arick M.A. 2nd"/>
            <person name="Thrash A."/>
            <person name="Conover J.L."/>
            <person name="Sanders W.S."/>
            <person name="Peterson D.G."/>
            <person name="Frelichowski J.E."/>
            <person name="Scheffler J.A."/>
            <person name="Scheffler B.E."/>
            <person name="Wendel J.F."/>
        </authorList>
    </citation>
    <scope>NUCLEOTIDE SEQUENCE [LARGE SCALE GENOMIC DNA]</scope>
    <source>
        <strain evidence="2">8</strain>
        <tissue evidence="2">Leaf</tissue>
    </source>
</reference>
<dbReference type="EMBL" id="JABEZZ010000008">
    <property type="protein sequence ID" value="MBA0592185.1"/>
    <property type="molecule type" value="Genomic_DNA"/>
</dbReference>
<organism evidence="2 3">
    <name type="scientific">Gossypium raimondii</name>
    <name type="common">Peruvian cotton</name>
    <name type="synonym">Gossypium klotzschianum subsp. raimondii</name>
    <dbReference type="NCBI Taxonomy" id="29730"/>
    <lineage>
        <taxon>Eukaryota</taxon>
        <taxon>Viridiplantae</taxon>
        <taxon>Streptophyta</taxon>
        <taxon>Embryophyta</taxon>
        <taxon>Tracheophyta</taxon>
        <taxon>Spermatophyta</taxon>
        <taxon>Magnoliopsida</taxon>
        <taxon>eudicotyledons</taxon>
        <taxon>Gunneridae</taxon>
        <taxon>Pentapetalae</taxon>
        <taxon>rosids</taxon>
        <taxon>malvids</taxon>
        <taxon>Malvales</taxon>
        <taxon>Malvaceae</taxon>
        <taxon>Malvoideae</taxon>
        <taxon>Gossypium</taxon>
    </lineage>
</organism>
<protein>
    <submittedName>
        <fullName evidence="2">Uncharacterized protein</fullName>
    </submittedName>
</protein>
<feature type="compositionally biased region" description="Polar residues" evidence="1">
    <location>
        <begin position="71"/>
        <end position="87"/>
    </location>
</feature>
<comment type="caution">
    <text evidence="2">The sequence shown here is derived from an EMBL/GenBank/DDBJ whole genome shotgun (WGS) entry which is preliminary data.</text>
</comment>
<feature type="region of interest" description="Disordered" evidence="1">
    <location>
        <begin position="50"/>
        <end position="87"/>
    </location>
</feature>
<accession>A0A7J8PSC1</accession>
<gene>
    <name evidence="2" type="ORF">Gorai_009170</name>
</gene>
<evidence type="ECO:0000313" key="3">
    <source>
        <dbReference type="Proteomes" id="UP000593578"/>
    </source>
</evidence>